<reference evidence="2" key="2">
    <citation type="submission" date="2015-01" db="EMBL/GenBank/DDBJ databases">
        <title>Evolutionary Origins and Diversification of the Mycorrhizal Mutualists.</title>
        <authorList>
            <consortium name="DOE Joint Genome Institute"/>
            <consortium name="Mycorrhizal Genomics Consortium"/>
            <person name="Kohler A."/>
            <person name="Kuo A."/>
            <person name="Nagy L.G."/>
            <person name="Floudas D."/>
            <person name="Copeland A."/>
            <person name="Barry K.W."/>
            <person name="Cichocki N."/>
            <person name="Veneault-Fourrey C."/>
            <person name="LaButti K."/>
            <person name="Lindquist E.A."/>
            <person name="Lipzen A."/>
            <person name="Lundell T."/>
            <person name="Morin E."/>
            <person name="Murat C."/>
            <person name="Riley R."/>
            <person name="Ohm R."/>
            <person name="Sun H."/>
            <person name="Tunlid A."/>
            <person name="Henrissat B."/>
            <person name="Grigoriev I.V."/>
            <person name="Hibbett D.S."/>
            <person name="Martin F."/>
        </authorList>
    </citation>
    <scope>NUCLEOTIDE SEQUENCE [LARGE SCALE GENOMIC DNA]</scope>
    <source>
        <strain evidence="2">ATCC 200175</strain>
    </source>
</reference>
<proteinExistence type="predicted"/>
<dbReference type="EMBL" id="KN819522">
    <property type="protein sequence ID" value="KIJ08997.1"/>
    <property type="molecule type" value="Genomic_DNA"/>
</dbReference>
<evidence type="ECO:0000313" key="1">
    <source>
        <dbReference type="EMBL" id="KIJ08997.1"/>
    </source>
</evidence>
<dbReference type="AlphaFoldDB" id="A0A0C9TMJ0"/>
<dbReference type="Proteomes" id="UP000053647">
    <property type="component" value="Unassembled WGS sequence"/>
</dbReference>
<gene>
    <name evidence="1" type="ORF">PAXINDRAFT_172673</name>
</gene>
<name>A0A0C9TMJ0_PAXIN</name>
<reference evidence="1 2" key="1">
    <citation type="submission" date="2014-06" db="EMBL/GenBank/DDBJ databases">
        <authorList>
            <consortium name="DOE Joint Genome Institute"/>
            <person name="Kuo A."/>
            <person name="Kohler A."/>
            <person name="Nagy L.G."/>
            <person name="Floudas D."/>
            <person name="Copeland A."/>
            <person name="Barry K.W."/>
            <person name="Cichocki N."/>
            <person name="Veneault-Fourrey C."/>
            <person name="LaButti K."/>
            <person name="Lindquist E.A."/>
            <person name="Lipzen A."/>
            <person name="Lundell T."/>
            <person name="Morin E."/>
            <person name="Murat C."/>
            <person name="Sun H."/>
            <person name="Tunlid A."/>
            <person name="Henrissat B."/>
            <person name="Grigoriev I.V."/>
            <person name="Hibbett D.S."/>
            <person name="Martin F."/>
            <person name="Nordberg H.P."/>
            <person name="Cantor M.N."/>
            <person name="Hua S.X."/>
        </authorList>
    </citation>
    <scope>NUCLEOTIDE SEQUENCE [LARGE SCALE GENOMIC DNA]</scope>
    <source>
        <strain evidence="1 2">ATCC 200175</strain>
    </source>
</reference>
<keyword evidence="2" id="KW-1185">Reference proteome</keyword>
<sequence>MTYLQPHSLHVCRLCFVSLGMVIVKPLVASWVQIIAWSFVVTSLLMTPHRFVTRSLSAGMDIRGRARWSWSTVRFFWLSGVVDVTVVAEGGGRACVRDLLCNLDETLSGQVLGQLERDDTPGGGEY</sequence>
<dbReference type="HOGENOM" id="CLU_1982262_0_0_1"/>
<organism evidence="1 2">
    <name type="scientific">Paxillus involutus ATCC 200175</name>
    <dbReference type="NCBI Taxonomy" id="664439"/>
    <lineage>
        <taxon>Eukaryota</taxon>
        <taxon>Fungi</taxon>
        <taxon>Dikarya</taxon>
        <taxon>Basidiomycota</taxon>
        <taxon>Agaricomycotina</taxon>
        <taxon>Agaricomycetes</taxon>
        <taxon>Agaricomycetidae</taxon>
        <taxon>Boletales</taxon>
        <taxon>Paxilineae</taxon>
        <taxon>Paxillaceae</taxon>
        <taxon>Paxillus</taxon>
    </lineage>
</organism>
<evidence type="ECO:0000313" key="2">
    <source>
        <dbReference type="Proteomes" id="UP000053647"/>
    </source>
</evidence>
<accession>A0A0C9TMJ0</accession>
<protein>
    <submittedName>
        <fullName evidence="1">Uncharacterized protein</fullName>
    </submittedName>
</protein>